<name>A0A194WT85_MOLSC</name>
<organism evidence="3 4">
    <name type="scientific">Mollisia scopiformis</name>
    <name type="common">Conifer needle endophyte fungus</name>
    <name type="synonym">Phialocephala scopiformis</name>
    <dbReference type="NCBI Taxonomy" id="149040"/>
    <lineage>
        <taxon>Eukaryota</taxon>
        <taxon>Fungi</taxon>
        <taxon>Dikarya</taxon>
        <taxon>Ascomycota</taxon>
        <taxon>Pezizomycotina</taxon>
        <taxon>Leotiomycetes</taxon>
        <taxon>Helotiales</taxon>
        <taxon>Mollisiaceae</taxon>
        <taxon>Mollisia</taxon>
    </lineage>
</organism>
<feature type="coiled-coil region" evidence="1">
    <location>
        <begin position="153"/>
        <end position="225"/>
    </location>
</feature>
<dbReference type="STRING" id="149040.A0A194WT85"/>
<gene>
    <name evidence="3" type="ORF">LY89DRAFT_655723</name>
</gene>
<protein>
    <submittedName>
        <fullName evidence="3">Uncharacterized protein</fullName>
    </submittedName>
</protein>
<feature type="region of interest" description="Disordered" evidence="2">
    <location>
        <begin position="1"/>
        <end position="57"/>
    </location>
</feature>
<dbReference type="Proteomes" id="UP000070700">
    <property type="component" value="Unassembled WGS sequence"/>
</dbReference>
<evidence type="ECO:0000256" key="2">
    <source>
        <dbReference type="SAM" id="MobiDB-lite"/>
    </source>
</evidence>
<dbReference type="RefSeq" id="XP_018065244.1">
    <property type="nucleotide sequence ID" value="XM_018212354.1"/>
</dbReference>
<proteinExistence type="predicted"/>
<dbReference type="KEGG" id="psco:LY89DRAFT_655723"/>
<evidence type="ECO:0000256" key="1">
    <source>
        <dbReference type="SAM" id="Coils"/>
    </source>
</evidence>
<keyword evidence="1" id="KW-0175">Coiled coil</keyword>
<dbReference type="GeneID" id="28822080"/>
<keyword evidence="4" id="KW-1185">Reference proteome</keyword>
<dbReference type="PANTHER" id="PTHR43941">
    <property type="entry name" value="STRUCTURAL MAINTENANCE OF CHROMOSOMES PROTEIN 2"/>
    <property type="match status" value="1"/>
</dbReference>
<dbReference type="OrthoDB" id="3532430at2759"/>
<feature type="region of interest" description="Disordered" evidence="2">
    <location>
        <begin position="711"/>
        <end position="737"/>
    </location>
</feature>
<evidence type="ECO:0000313" key="3">
    <source>
        <dbReference type="EMBL" id="KUJ10889.1"/>
    </source>
</evidence>
<sequence>MAELDHFSNVTNDEQPIAIRRSRRSSVGPPARLGDTSQTTIRHSILTPPSTPKRVKKRVRFSDPGPEIQLESASSGLTPFIRRASISSIPTTRRHSTPSTLSNRAEYDTTPISGTLQFAPLRQVLDGRVKRRLRRHRLSEEINVIEWEKRHDARERKSEVARLREELAAKDLEVQSMRDEHDIASQLEGESGGSFATSDTLSTKVQELEQEIQDLKAQLHRRESEEPDDVDWDMAARDPYDNNFDDDDDDDNMITNYDDDFTMNDEIMTTPARLNTSFPSPPSTLPNTPCRSTSSVSAGIQASLPISDPENQQLKAQLKSLQEEIDKLNSAIAFNTDHQDRLTAKLGDFLSRSVSVSHDASQDPDHTTFDAALDRVLTTLALSQSASLEHQTTFSALSTEISSLGFGNSTPYETIQLISSQFRQARLDLEYLSPGETSFGFENDKLLGMLVDRVKVLTQKVKEGDEAIDQYHEQEVLLRQQLGTRVDAMDDLRDQLKLADQVVSSLREESKDKDVDNERLREALDGYRTEVKGLEDLIERIERENVLKEEGLHSEISELEQRLQHEVMRSEGLVEDSESKDAITVELQRRLSTALQAAAQVQQQLDDLTSSHTAGEAEKDIRIAELGISIIEKINSALKNAHATILTLRNENHGLNFELRAEREKGQVAVKAMLDIMGYPMTTAGGPTAESSSPVKGGLITPMSGGVVRRSGGMFDGGLARRGSNKGKKRRRYDSGLGFLSEGEEVDGVGEFSSDL</sequence>
<feature type="compositionally biased region" description="Polar residues" evidence="2">
    <location>
        <begin position="85"/>
        <end position="103"/>
    </location>
</feature>
<feature type="region of interest" description="Disordered" evidence="2">
    <location>
        <begin position="85"/>
        <end position="107"/>
    </location>
</feature>
<feature type="compositionally biased region" description="Basic residues" evidence="2">
    <location>
        <begin position="723"/>
        <end position="732"/>
    </location>
</feature>
<accession>A0A194WT85</accession>
<dbReference type="AlphaFoldDB" id="A0A194WT85"/>
<dbReference type="EMBL" id="KQ947428">
    <property type="protein sequence ID" value="KUJ10889.1"/>
    <property type="molecule type" value="Genomic_DNA"/>
</dbReference>
<dbReference type="InParanoid" id="A0A194WT85"/>
<feature type="coiled-coil region" evidence="1">
    <location>
        <begin position="489"/>
        <end position="544"/>
    </location>
</feature>
<dbReference type="PANTHER" id="PTHR43941:SF1">
    <property type="entry name" value="STRUCTURAL MAINTENANCE OF CHROMOSOMES PROTEIN 2"/>
    <property type="match status" value="1"/>
</dbReference>
<evidence type="ECO:0000313" key="4">
    <source>
        <dbReference type="Proteomes" id="UP000070700"/>
    </source>
</evidence>
<reference evidence="3 4" key="1">
    <citation type="submission" date="2015-10" db="EMBL/GenBank/DDBJ databases">
        <title>Full genome of DAOMC 229536 Phialocephala scopiformis, a fungal endophyte of spruce producing the potent anti-insectan compound rugulosin.</title>
        <authorList>
            <consortium name="DOE Joint Genome Institute"/>
            <person name="Walker A.K."/>
            <person name="Frasz S.L."/>
            <person name="Seifert K.A."/>
            <person name="Miller J.D."/>
            <person name="Mondo S.J."/>
            <person name="Labutti K."/>
            <person name="Lipzen A."/>
            <person name="Dockter R."/>
            <person name="Kennedy M."/>
            <person name="Grigoriev I.V."/>
            <person name="Spatafora J.W."/>
        </authorList>
    </citation>
    <scope>NUCLEOTIDE SEQUENCE [LARGE SCALE GENOMIC DNA]</scope>
    <source>
        <strain evidence="3 4">CBS 120377</strain>
    </source>
</reference>
<feature type="coiled-coil region" evidence="1">
    <location>
        <begin position="311"/>
        <end position="338"/>
    </location>
</feature>